<dbReference type="Gene3D" id="4.10.410.20">
    <property type="match status" value="2"/>
</dbReference>
<keyword evidence="5" id="KW-1015">Disulfide bond</keyword>
<feature type="chain" id="PRO_5041281989" evidence="8">
    <location>
        <begin position="21"/>
        <end position="559"/>
    </location>
</feature>
<dbReference type="SMART" id="SM00120">
    <property type="entry name" value="HX"/>
    <property type="match status" value="2"/>
</dbReference>
<feature type="signal peptide" evidence="8">
    <location>
        <begin position="1"/>
        <end position="20"/>
    </location>
</feature>
<accession>A0A9Y3RLI4</accession>
<keyword evidence="3 8" id="KW-0732">Signal</keyword>
<dbReference type="InterPro" id="IPR020436">
    <property type="entry name" value="SMB_chordata"/>
</dbReference>
<dbReference type="InterPro" id="IPR036375">
    <property type="entry name" value="Hemopexin-like_dom_sf"/>
</dbReference>
<sequence length="559" mass="58755">MVMMIISLGLLFVGLGMTSAAAGPGSCVGRCGEVFNRGWQCKCDFSCLQHNECCQDFEATCTIAQSCQGRCGEVFRRGKLCECDPLCVLYNTCCHDYKLNCNATVPLSPESYRGRFQSLRATASGKRKSQRNRKSSNSESEEYFTGRGRCPEHLGAQCQGSSGLLNSLTVGLSDSTPSAVSANQLQHGVSSMPVGLLPGIVPSSHSRAPYSPAPSSSLPINNAPSLGIGAPVSPLAHGAVGSKLDAQLVLSPGGAASSMLSQGLGVPAGSRPSTLQDVLQGLGHGGSEGRGSEGPGTGVFADVDLCSHSPINGLTALINGTILVFKGELFWSVDPISRSVGQPQSITDTLGISSPIDTIFTRANCQGNTYIIKGDQYWRLDGNMVMEPGYPKPLVSEFPGLTGHISAALAVPATRSKPETVYFFKNGEILQSFTFPPDSIPSCSKKPRNSMNTGVLLGGEINIKVSLKGFPTPITSALSMTSPQGSGRYHHYVFSGPLFFSIQISGDLPVLTKPDPSASFAPLPILSQTTVATSSANMAGQNTVLPQPANSIRVWLRCP</sequence>
<dbReference type="PROSITE" id="PS50958">
    <property type="entry name" value="SMB_2"/>
    <property type="match status" value="2"/>
</dbReference>
<evidence type="ECO:0000256" key="5">
    <source>
        <dbReference type="ARBA" id="ARBA00023157"/>
    </source>
</evidence>
<dbReference type="SUPFAM" id="SSF50923">
    <property type="entry name" value="Hemopexin-like domain"/>
    <property type="match status" value="1"/>
</dbReference>
<dbReference type="Proteomes" id="UP000695023">
    <property type="component" value="Unplaced"/>
</dbReference>
<evidence type="ECO:0000259" key="9">
    <source>
        <dbReference type="PROSITE" id="PS50958"/>
    </source>
</evidence>
<dbReference type="GO" id="GO:0030247">
    <property type="term" value="F:polysaccharide binding"/>
    <property type="evidence" value="ECO:0007669"/>
    <property type="project" value="InterPro"/>
</dbReference>
<evidence type="ECO:0000256" key="4">
    <source>
        <dbReference type="ARBA" id="ARBA00022737"/>
    </source>
</evidence>
<dbReference type="PROSITE" id="PS00524">
    <property type="entry name" value="SMB_1"/>
    <property type="match status" value="2"/>
</dbReference>
<dbReference type="RefSeq" id="XP_005737638.2">
    <property type="nucleotide sequence ID" value="XM_005737581.2"/>
</dbReference>
<evidence type="ECO:0000256" key="2">
    <source>
        <dbReference type="ARBA" id="ARBA00022525"/>
    </source>
</evidence>
<evidence type="ECO:0000313" key="10">
    <source>
        <dbReference type="Proteomes" id="UP000695023"/>
    </source>
</evidence>
<dbReference type="CTD" id="336351"/>
<evidence type="ECO:0000256" key="6">
    <source>
        <dbReference type="PROSITE-ProRule" id="PRU01011"/>
    </source>
</evidence>
<reference evidence="11" key="1">
    <citation type="submission" date="2025-08" db="UniProtKB">
        <authorList>
            <consortium name="RefSeq"/>
        </authorList>
    </citation>
    <scope>IDENTIFICATION</scope>
</reference>
<dbReference type="InterPro" id="IPR018487">
    <property type="entry name" value="Hemopexin-like_repeat"/>
</dbReference>
<evidence type="ECO:0000313" key="11">
    <source>
        <dbReference type="RefSeq" id="XP_005737638.2"/>
    </source>
</evidence>
<feature type="domain" description="SMB" evidence="9">
    <location>
        <begin position="23"/>
        <end position="67"/>
    </location>
</feature>
<name>A0A9Y3RLI4_9CICH</name>
<feature type="repeat" description="Hemopexin" evidence="6">
    <location>
        <begin position="353"/>
        <end position="401"/>
    </location>
</feature>
<proteinExistence type="predicted"/>
<evidence type="ECO:0000256" key="8">
    <source>
        <dbReference type="SAM" id="SignalP"/>
    </source>
</evidence>
<dbReference type="InterPro" id="IPR051298">
    <property type="entry name" value="Heme_transport/Cell_adhesion"/>
</dbReference>
<organism evidence="10 11">
    <name type="scientific">Pundamilia nyererei</name>
    <dbReference type="NCBI Taxonomy" id="303518"/>
    <lineage>
        <taxon>Eukaryota</taxon>
        <taxon>Metazoa</taxon>
        <taxon>Chordata</taxon>
        <taxon>Craniata</taxon>
        <taxon>Vertebrata</taxon>
        <taxon>Euteleostomi</taxon>
        <taxon>Actinopterygii</taxon>
        <taxon>Neopterygii</taxon>
        <taxon>Teleostei</taxon>
        <taxon>Neoteleostei</taxon>
        <taxon>Acanthomorphata</taxon>
        <taxon>Ovalentaria</taxon>
        <taxon>Cichlomorphae</taxon>
        <taxon>Cichliformes</taxon>
        <taxon>Cichlidae</taxon>
        <taxon>African cichlids</taxon>
        <taxon>Pseudocrenilabrinae</taxon>
        <taxon>Haplochromini</taxon>
        <taxon>Pundamilia</taxon>
    </lineage>
</organism>
<feature type="compositionally biased region" description="Basic residues" evidence="7">
    <location>
        <begin position="125"/>
        <end position="134"/>
    </location>
</feature>
<evidence type="ECO:0000256" key="3">
    <source>
        <dbReference type="ARBA" id="ARBA00022729"/>
    </source>
</evidence>
<dbReference type="GO" id="GO:0006955">
    <property type="term" value="P:immune response"/>
    <property type="evidence" value="ECO:0007669"/>
    <property type="project" value="InterPro"/>
</dbReference>
<dbReference type="PRINTS" id="PR00022">
    <property type="entry name" value="SOMATOMEDINB"/>
</dbReference>
<comment type="subcellular location">
    <subcellularLocation>
        <location evidence="1">Secreted</location>
    </subcellularLocation>
</comment>
<dbReference type="GO" id="GO:0005044">
    <property type="term" value="F:scavenger receptor activity"/>
    <property type="evidence" value="ECO:0007669"/>
    <property type="project" value="InterPro"/>
</dbReference>
<dbReference type="SMART" id="SM00201">
    <property type="entry name" value="SO"/>
    <property type="match status" value="2"/>
</dbReference>
<dbReference type="GO" id="GO:0005615">
    <property type="term" value="C:extracellular space"/>
    <property type="evidence" value="ECO:0007669"/>
    <property type="project" value="TreeGrafter"/>
</dbReference>
<keyword evidence="2" id="KW-0964">Secreted</keyword>
<protein>
    <submittedName>
        <fullName evidence="11">Proteoglycan 4a</fullName>
    </submittedName>
</protein>
<evidence type="ECO:0000256" key="7">
    <source>
        <dbReference type="SAM" id="MobiDB-lite"/>
    </source>
</evidence>
<dbReference type="SUPFAM" id="SSF90188">
    <property type="entry name" value="Somatomedin B domain"/>
    <property type="match status" value="2"/>
</dbReference>
<dbReference type="Pfam" id="PF00045">
    <property type="entry name" value="Hemopexin"/>
    <property type="match status" value="1"/>
</dbReference>
<dbReference type="PANTHER" id="PTHR22917">
    <property type="entry name" value="HEMOPEXIN DOMAIN-CONTAINING PROTEIN"/>
    <property type="match status" value="1"/>
</dbReference>
<evidence type="ECO:0000256" key="1">
    <source>
        <dbReference type="ARBA" id="ARBA00004613"/>
    </source>
</evidence>
<dbReference type="InterPro" id="IPR001212">
    <property type="entry name" value="Somatomedin_B_dom"/>
</dbReference>
<gene>
    <name evidence="11" type="primary">prg4a</name>
</gene>
<feature type="domain" description="SMB" evidence="9">
    <location>
        <begin position="68"/>
        <end position="106"/>
    </location>
</feature>
<dbReference type="AlphaFoldDB" id="A0A9Y3RLI4"/>
<dbReference type="PROSITE" id="PS51642">
    <property type="entry name" value="HEMOPEXIN_2"/>
    <property type="match status" value="1"/>
</dbReference>
<dbReference type="Gene3D" id="2.110.10.10">
    <property type="entry name" value="Hemopexin-like domain"/>
    <property type="match status" value="1"/>
</dbReference>
<dbReference type="PANTHER" id="PTHR22917:SF8">
    <property type="entry name" value="PROTEOGLYCAN 4 ISOFORM X1"/>
    <property type="match status" value="1"/>
</dbReference>
<feature type="region of interest" description="Disordered" evidence="7">
    <location>
        <begin position="119"/>
        <end position="145"/>
    </location>
</feature>
<keyword evidence="4" id="KW-0677">Repeat</keyword>
<keyword evidence="10" id="KW-1185">Reference proteome</keyword>
<dbReference type="InterPro" id="IPR036024">
    <property type="entry name" value="Somatomedin_B-like_dom_sf"/>
</dbReference>
<dbReference type="Pfam" id="PF01033">
    <property type="entry name" value="Somatomedin_B"/>
    <property type="match status" value="2"/>
</dbReference>